<organism evidence="1">
    <name type="scientific">uncultured Rubrobacteraceae bacterium</name>
    <dbReference type="NCBI Taxonomy" id="349277"/>
    <lineage>
        <taxon>Bacteria</taxon>
        <taxon>Bacillati</taxon>
        <taxon>Actinomycetota</taxon>
        <taxon>Rubrobacteria</taxon>
        <taxon>Rubrobacterales</taxon>
        <taxon>Rubrobacteraceae</taxon>
        <taxon>environmental samples</taxon>
    </lineage>
</organism>
<accession>A0A6J4Q5X3</accession>
<proteinExistence type="predicted"/>
<name>A0A6J4Q5X3_9ACTN</name>
<sequence length="96" mass="10303">MSGGTMPTFEDASGFSAFDRPGYAKVAVGLSARPVAGRTELATETRVLTTDPASRQNFKLYWRVIRPGSALARCSWRRAVRLRAEQASTAGLGLVG</sequence>
<reference evidence="1" key="1">
    <citation type="submission" date="2020-02" db="EMBL/GenBank/DDBJ databases">
        <authorList>
            <person name="Meier V. D."/>
        </authorList>
    </citation>
    <scope>NUCLEOTIDE SEQUENCE</scope>
    <source>
        <strain evidence="1">AVDCRST_MAG55</strain>
    </source>
</reference>
<gene>
    <name evidence="1" type="ORF">AVDCRST_MAG55-2850</name>
</gene>
<dbReference type="AlphaFoldDB" id="A0A6J4Q5X3"/>
<protein>
    <submittedName>
        <fullName evidence="1">Uncharacterized protein</fullName>
    </submittedName>
</protein>
<dbReference type="EMBL" id="CADCUZ010000142">
    <property type="protein sequence ID" value="CAA9433787.1"/>
    <property type="molecule type" value="Genomic_DNA"/>
</dbReference>
<evidence type="ECO:0000313" key="1">
    <source>
        <dbReference type="EMBL" id="CAA9433787.1"/>
    </source>
</evidence>